<evidence type="ECO:0000313" key="2">
    <source>
        <dbReference type="EMBL" id="PTX53525.1"/>
    </source>
</evidence>
<protein>
    <recommendedName>
        <fullName evidence="4">Secreted protein</fullName>
    </recommendedName>
</protein>
<evidence type="ECO:0000256" key="1">
    <source>
        <dbReference type="SAM" id="SignalP"/>
    </source>
</evidence>
<dbReference type="Pfam" id="PF06764">
    <property type="entry name" value="DUF1223"/>
    <property type="match status" value="1"/>
</dbReference>
<dbReference type="SUPFAM" id="SSF52833">
    <property type="entry name" value="Thioredoxin-like"/>
    <property type="match status" value="1"/>
</dbReference>
<dbReference type="AlphaFoldDB" id="A0A2T6BBS7"/>
<evidence type="ECO:0008006" key="4">
    <source>
        <dbReference type="Google" id="ProtNLM"/>
    </source>
</evidence>
<organism evidence="2 3">
    <name type="scientific">Gemmobacter caeni</name>
    <dbReference type="NCBI Taxonomy" id="589035"/>
    <lineage>
        <taxon>Bacteria</taxon>
        <taxon>Pseudomonadati</taxon>
        <taxon>Pseudomonadota</taxon>
        <taxon>Alphaproteobacteria</taxon>
        <taxon>Rhodobacterales</taxon>
        <taxon>Paracoccaceae</taxon>
        <taxon>Gemmobacter</taxon>
    </lineage>
</organism>
<dbReference type="InterPro" id="IPR036249">
    <property type="entry name" value="Thioredoxin-like_sf"/>
</dbReference>
<evidence type="ECO:0000313" key="3">
    <source>
        <dbReference type="Proteomes" id="UP000244224"/>
    </source>
</evidence>
<dbReference type="Proteomes" id="UP000244224">
    <property type="component" value="Unassembled WGS sequence"/>
</dbReference>
<accession>A0A2T6BBS7</accession>
<reference evidence="2 3" key="1">
    <citation type="submission" date="2018-04" db="EMBL/GenBank/DDBJ databases">
        <title>Genomic Encyclopedia of Archaeal and Bacterial Type Strains, Phase II (KMG-II): from individual species to whole genera.</title>
        <authorList>
            <person name="Goeker M."/>
        </authorList>
    </citation>
    <scope>NUCLEOTIDE SEQUENCE [LARGE SCALE GENOMIC DNA]</scope>
    <source>
        <strain evidence="2 3">DSM 21823</strain>
    </source>
</reference>
<feature type="chain" id="PRO_5015636411" description="Secreted protein" evidence="1">
    <location>
        <begin position="23"/>
        <end position="236"/>
    </location>
</feature>
<keyword evidence="3" id="KW-1185">Reference proteome</keyword>
<keyword evidence="1" id="KW-0732">Signal</keyword>
<comment type="caution">
    <text evidence="2">The sequence shown here is derived from an EMBL/GenBank/DDBJ whole genome shotgun (WGS) entry which is preliminary data.</text>
</comment>
<dbReference type="PANTHER" id="PTHR36057">
    <property type="match status" value="1"/>
</dbReference>
<name>A0A2T6BBS7_9RHOB</name>
<feature type="signal peptide" evidence="1">
    <location>
        <begin position="1"/>
        <end position="22"/>
    </location>
</feature>
<dbReference type="InterPro" id="IPR010634">
    <property type="entry name" value="DUF1223"/>
</dbReference>
<proteinExistence type="predicted"/>
<sequence>MMRDALKAACGLWLAFAVAGQAQTAADRPVVVELYTSQGCSSCPPADDLLATLAADPAVIPLALHVDYWDYIGWEDHLAQPGFTARQKAYARAVRSRTIYTPQMIVNGGTRVEGNDPEAVLEAIRSARGAGSPVTLEVQHEGGQIRVRAQSAEGPGLPMKIQLVRYRPEETVNIERGENAGRTVTYRNIVTDWQPVAEWPGQPPLDLTLPLAGDEPAVVLIQRAGPAEILAAQRVN</sequence>
<dbReference type="PANTHER" id="PTHR36057:SF1">
    <property type="entry name" value="LIPOPROTEIN LIPID ATTACHMENT SITE-LIKE PROTEIN, PUTATIVE (DUF1223)-RELATED"/>
    <property type="match status" value="1"/>
</dbReference>
<gene>
    <name evidence="2" type="ORF">C8N34_101443</name>
</gene>
<dbReference type="EMBL" id="QBKP01000001">
    <property type="protein sequence ID" value="PTX53525.1"/>
    <property type="molecule type" value="Genomic_DNA"/>
</dbReference>